<dbReference type="InterPro" id="IPR014710">
    <property type="entry name" value="RmlC-like_jellyroll"/>
</dbReference>
<protein>
    <submittedName>
        <fullName evidence="2">Cupin domain-containing protein</fullName>
    </submittedName>
</protein>
<dbReference type="EMBL" id="JAULRT010000060">
    <property type="protein sequence ID" value="MDO3383123.1"/>
    <property type="molecule type" value="Genomic_DNA"/>
</dbReference>
<comment type="caution">
    <text evidence="2">The sequence shown here is derived from an EMBL/GenBank/DDBJ whole genome shotgun (WGS) entry which is preliminary data.</text>
</comment>
<dbReference type="RefSeq" id="WP_302713842.1">
    <property type="nucleotide sequence ID" value="NZ_JAULRT010000060.1"/>
</dbReference>
<dbReference type="SUPFAM" id="SSF51182">
    <property type="entry name" value="RmlC-like cupins"/>
    <property type="match status" value="1"/>
</dbReference>
<evidence type="ECO:0000259" key="1">
    <source>
        <dbReference type="Pfam" id="PF07883"/>
    </source>
</evidence>
<dbReference type="CDD" id="cd06981">
    <property type="entry name" value="cupin_reut_a1446"/>
    <property type="match status" value="1"/>
</dbReference>
<dbReference type="Proteomes" id="UP001168380">
    <property type="component" value="Unassembled WGS sequence"/>
</dbReference>
<name>A0ABT8TIE6_9GAMM</name>
<sequence length="115" mass="12732">MSAPLDNLLAQIPEALPRELSDTLLAVSGVRIERIVSHGHASEPGFWYEQSEHEWVVLLSGGAVLRWEDGRERALAPGDFVFIPAGERHRVEGTLADEHSVWLAVFIPTNEPAQL</sequence>
<feature type="domain" description="Cupin type-2" evidence="1">
    <location>
        <begin position="42"/>
        <end position="106"/>
    </location>
</feature>
<accession>A0ABT8TIE6</accession>
<evidence type="ECO:0000313" key="3">
    <source>
        <dbReference type="Proteomes" id="UP001168380"/>
    </source>
</evidence>
<dbReference type="Gene3D" id="2.60.120.10">
    <property type="entry name" value="Jelly Rolls"/>
    <property type="match status" value="1"/>
</dbReference>
<evidence type="ECO:0000313" key="2">
    <source>
        <dbReference type="EMBL" id="MDO3383123.1"/>
    </source>
</evidence>
<reference evidence="2" key="1">
    <citation type="submission" date="2023-07" db="EMBL/GenBank/DDBJ databases">
        <title>Gilvimarinus algae sp. nov., isolated from the surface of Kelp.</title>
        <authorList>
            <person name="Sun Y.Y."/>
            <person name="Gong Y."/>
            <person name="Du Z.J."/>
        </authorList>
    </citation>
    <scope>NUCLEOTIDE SEQUENCE</scope>
    <source>
        <strain evidence="2">SDUM040014</strain>
    </source>
</reference>
<dbReference type="InterPro" id="IPR013096">
    <property type="entry name" value="Cupin_2"/>
</dbReference>
<dbReference type="InterPro" id="IPR011051">
    <property type="entry name" value="RmlC_Cupin_sf"/>
</dbReference>
<gene>
    <name evidence="2" type="ORF">QWI16_13165</name>
</gene>
<proteinExistence type="predicted"/>
<organism evidence="2 3">
    <name type="scientific">Gilvimarinus algae</name>
    <dbReference type="NCBI Taxonomy" id="3058037"/>
    <lineage>
        <taxon>Bacteria</taxon>
        <taxon>Pseudomonadati</taxon>
        <taxon>Pseudomonadota</taxon>
        <taxon>Gammaproteobacteria</taxon>
        <taxon>Cellvibrionales</taxon>
        <taxon>Cellvibrionaceae</taxon>
        <taxon>Gilvimarinus</taxon>
    </lineage>
</organism>
<dbReference type="Pfam" id="PF07883">
    <property type="entry name" value="Cupin_2"/>
    <property type="match status" value="1"/>
</dbReference>
<keyword evidence="3" id="KW-1185">Reference proteome</keyword>